<keyword evidence="1" id="KW-1133">Transmembrane helix</keyword>
<evidence type="ECO:0000256" key="1">
    <source>
        <dbReference type="SAM" id="Phobius"/>
    </source>
</evidence>
<feature type="transmembrane region" description="Helical" evidence="1">
    <location>
        <begin position="15"/>
        <end position="35"/>
    </location>
</feature>
<name>A0A224XPU6_9HEMI</name>
<keyword evidence="1" id="KW-0472">Membrane</keyword>
<protein>
    <submittedName>
        <fullName evidence="2">Putative secreted protein</fullName>
    </submittedName>
</protein>
<proteinExistence type="predicted"/>
<organism evidence="2">
    <name type="scientific">Panstrongylus lignarius</name>
    <dbReference type="NCBI Taxonomy" id="156445"/>
    <lineage>
        <taxon>Eukaryota</taxon>
        <taxon>Metazoa</taxon>
        <taxon>Ecdysozoa</taxon>
        <taxon>Arthropoda</taxon>
        <taxon>Hexapoda</taxon>
        <taxon>Insecta</taxon>
        <taxon>Pterygota</taxon>
        <taxon>Neoptera</taxon>
        <taxon>Paraneoptera</taxon>
        <taxon>Hemiptera</taxon>
        <taxon>Heteroptera</taxon>
        <taxon>Panheteroptera</taxon>
        <taxon>Cimicomorpha</taxon>
        <taxon>Reduviidae</taxon>
        <taxon>Triatominae</taxon>
        <taxon>Panstrongylus</taxon>
    </lineage>
</organism>
<keyword evidence="1" id="KW-0812">Transmembrane</keyword>
<accession>A0A224XPU6</accession>
<sequence length="115" mass="13045">MALQPPSSAWTSSRISFLILGLSSRLIFAFIPIFLQHSFSWLGCQSLPFYLEFYTIGPSNPRFDLKKNKGTRLCSSNISRVSLPYFPRHSGSSHSSVLDHSIHLHNRVLLPKRVT</sequence>
<dbReference type="EMBL" id="GFTR01001910">
    <property type="protein sequence ID" value="JAW14516.1"/>
    <property type="molecule type" value="Transcribed_RNA"/>
</dbReference>
<dbReference type="AlphaFoldDB" id="A0A224XPU6"/>
<evidence type="ECO:0000313" key="2">
    <source>
        <dbReference type="EMBL" id="JAW14516.1"/>
    </source>
</evidence>
<reference evidence="2" key="1">
    <citation type="journal article" date="2018" name="PLoS Negl. Trop. Dis.">
        <title>An insight into the salivary gland and fat body transcriptome of Panstrongylus lignarius (Hemiptera: Heteroptera), the main vector of Chagas disease in Peru.</title>
        <authorList>
            <person name="Nevoa J.C."/>
            <person name="Mendes M.T."/>
            <person name="da Silva M.V."/>
            <person name="Soares S.C."/>
            <person name="Oliveira C.J.F."/>
            <person name="Ribeiro J.M.C."/>
        </authorList>
    </citation>
    <scope>NUCLEOTIDE SEQUENCE</scope>
</reference>